<keyword evidence="3" id="KW-1185">Reference proteome</keyword>
<accession>A0ABP0PAU0</accession>
<evidence type="ECO:0000313" key="3">
    <source>
        <dbReference type="Proteomes" id="UP001642464"/>
    </source>
</evidence>
<evidence type="ECO:0000256" key="1">
    <source>
        <dbReference type="SAM" id="SignalP"/>
    </source>
</evidence>
<comment type="caution">
    <text evidence="2">The sequence shown here is derived from an EMBL/GenBank/DDBJ whole genome shotgun (WGS) entry which is preliminary data.</text>
</comment>
<sequence>MMLQILVLLTFLSGSSADNLRGDAHQNATNTTNLKLKAAVAVGKCTKQDEAKMTLLGGGHDAHSFPGKLSSCGKKNYNIFSGFNRNRYNNCVVKETGISSSCSDCFAISAQYGANNCKWKCFWGSWCGKGCLDCVAPQKKLGPAWPSLIQTCTQISIWTAVTYSEKSGSHQGRYT</sequence>
<protein>
    <submittedName>
        <fullName evidence="2">Uncharacterized protein</fullName>
    </submittedName>
</protein>
<reference evidence="2 3" key="1">
    <citation type="submission" date="2024-02" db="EMBL/GenBank/DDBJ databases">
        <authorList>
            <person name="Chen Y."/>
            <person name="Shah S."/>
            <person name="Dougan E. K."/>
            <person name="Thang M."/>
            <person name="Chan C."/>
        </authorList>
    </citation>
    <scope>NUCLEOTIDE SEQUENCE [LARGE SCALE GENOMIC DNA]</scope>
</reference>
<gene>
    <name evidence="2" type="ORF">SCF082_LOCUS35790</name>
</gene>
<evidence type="ECO:0000313" key="2">
    <source>
        <dbReference type="EMBL" id="CAK9072901.1"/>
    </source>
</evidence>
<feature type="chain" id="PRO_5046491676" evidence="1">
    <location>
        <begin position="18"/>
        <end position="175"/>
    </location>
</feature>
<organism evidence="2 3">
    <name type="scientific">Durusdinium trenchii</name>
    <dbReference type="NCBI Taxonomy" id="1381693"/>
    <lineage>
        <taxon>Eukaryota</taxon>
        <taxon>Sar</taxon>
        <taxon>Alveolata</taxon>
        <taxon>Dinophyceae</taxon>
        <taxon>Suessiales</taxon>
        <taxon>Symbiodiniaceae</taxon>
        <taxon>Durusdinium</taxon>
    </lineage>
</organism>
<dbReference type="Proteomes" id="UP001642464">
    <property type="component" value="Unassembled WGS sequence"/>
</dbReference>
<feature type="signal peptide" evidence="1">
    <location>
        <begin position="1"/>
        <end position="17"/>
    </location>
</feature>
<proteinExistence type="predicted"/>
<dbReference type="EMBL" id="CAXAMM010034447">
    <property type="protein sequence ID" value="CAK9072901.1"/>
    <property type="molecule type" value="Genomic_DNA"/>
</dbReference>
<keyword evidence="1" id="KW-0732">Signal</keyword>
<name>A0ABP0PAU0_9DINO</name>